<keyword evidence="7 8" id="KW-0456">Lyase</keyword>
<feature type="binding site" evidence="8 10">
    <location>
        <position position="84"/>
    </location>
    <ligand>
        <name>substrate</name>
    </ligand>
</feature>
<dbReference type="InterPro" id="IPR018509">
    <property type="entry name" value="DHquinase_II_CS"/>
</dbReference>
<dbReference type="PROSITE" id="PS01029">
    <property type="entry name" value="DEHYDROQUINASE_II"/>
    <property type="match status" value="1"/>
</dbReference>
<dbReference type="NCBIfam" id="NF003806">
    <property type="entry name" value="PRK05395.1-3"/>
    <property type="match status" value="1"/>
</dbReference>
<dbReference type="GO" id="GO:0009423">
    <property type="term" value="P:chorismate biosynthetic process"/>
    <property type="evidence" value="ECO:0007669"/>
    <property type="project" value="UniProtKB-UniRule"/>
</dbReference>
<evidence type="ECO:0000256" key="4">
    <source>
        <dbReference type="ARBA" id="ARBA00011037"/>
    </source>
</evidence>
<dbReference type="PANTHER" id="PTHR21272:SF3">
    <property type="entry name" value="CATABOLIC 3-DEHYDROQUINASE"/>
    <property type="match status" value="1"/>
</dbReference>
<evidence type="ECO:0000256" key="7">
    <source>
        <dbReference type="ARBA" id="ARBA00023239"/>
    </source>
</evidence>
<keyword evidence="13" id="KW-1185">Reference proteome</keyword>
<dbReference type="UniPathway" id="UPA00053">
    <property type="reaction ID" value="UER00086"/>
</dbReference>
<comment type="subunit">
    <text evidence="5 8">Homododecamer.</text>
</comment>
<evidence type="ECO:0000256" key="11">
    <source>
        <dbReference type="PIRSR" id="PIRSR001399-3"/>
    </source>
</evidence>
<comment type="similarity">
    <text evidence="4 8">Belongs to the type-II 3-dehydroquinase family.</text>
</comment>
<accession>A0A6C0GJ79</accession>
<dbReference type="GO" id="GO:0009073">
    <property type="term" value="P:aromatic amino acid family biosynthetic process"/>
    <property type="evidence" value="ECO:0007669"/>
    <property type="project" value="UniProtKB-KW"/>
</dbReference>
<evidence type="ECO:0000256" key="6">
    <source>
        <dbReference type="ARBA" id="ARBA00012060"/>
    </source>
</evidence>
<dbReference type="KEGG" id="rhoz:GXP67_15000"/>
<dbReference type="NCBIfam" id="NF003807">
    <property type="entry name" value="PRK05395.1-4"/>
    <property type="match status" value="1"/>
</dbReference>
<feature type="site" description="Transition state stabilizer" evidence="8 11">
    <location>
        <position position="17"/>
    </location>
</feature>
<comment type="catalytic activity">
    <reaction evidence="1 8">
        <text>3-dehydroquinate = 3-dehydroshikimate + H2O</text>
        <dbReference type="Rhea" id="RHEA:21096"/>
        <dbReference type="ChEBI" id="CHEBI:15377"/>
        <dbReference type="ChEBI" id="CHEBI:16630"/>
        <dbReference type="ChEBI" id="CHEBI:32364"/>
        <dbReference type="EC" id="4.2.1.10"/>
    </reaction>
</comment>
<keyword evidence="8" id="KW-0028">Amino-acid biosynthesis</keyword>
<evidence type="ECO:0000256" key="5">
    <source>
        <dbReference type="ARBA" id="ARBA00011193"/>
    </source>
</evidence>
<evidence type="ECO:0000313" key="12">
    <source>
        <dbReference type="EMBL" id="QHT67854.1"/>
    </source>
</evidence>
<dbReference type="SUPFAM" id="SSF52304">
    <property type="entry name" value="Type II 3-dehydroquinate dehydratase"/>
    <property type="match status" value="1"/>
</dbReference>
<dbReference type="PIRSF" id="PIRSF001399">
    <property type="entry name" value="DHquinase_II"/>
    <property type="match status" value="1"/>
</dbReference>
<comment type="pathway">
    <text evidence="3 8">Metabolic intermediate biosynthesis; chorismate biosynthesis; chorismate from D-erythrose 4-phosphate and phosphoenolpyruvate: step 3/7.</text>
</comment>
<dbReference type="EMBL" id="CP048222">
    <property type="protein sequence ID" value="QHT67854.1"/>
    <property type="molecule type" value="Genomic_DNA"/>
</dbReference>
<evidence type="ECO:0000256" key="3">
    <source>
        <dbReference type="ARBA" id="ARBA00004902"/>
    </source>
</evidence>
<reference evidence="12 13" key="1">
    <citation type="submission" date="2020-01" db="EMBL/GenBank/DDBJ databases">
        <authorList>
            <person name="Kim M.K."/>
        </authorList>
    </citation>
    <scope>NUCLEOTIDE SEQUENCE [LARGE SCALE GENOMIC DNA]</scope>
    <source>
        <strain evidence="12 13">172606-1</strain>
    </source>
</reference>
<dbReference type="GO" id="GO:0019631">
    <property type="term" value="P:quinate catabolic process"/>
    <property type="evidence" value="ECO:0007669"/>
    <property type="project" value="TreeGrafter"/>
</dbReference>
<sequence>MKIVIINGPNLNLLGVREKSIYGKESFEHYFDKLKARNRLIDLTYFQSNIEGELINKLHQEGFSADGIILNAGGYTHTSIALADAISAITSPVMEVHISNIYARESFRHHSYLSSRCVGVICGLGLEGYRLALDYFLQKREKDKAEVS</sequence>
<proteinExistence type="inferred from homology"/>
<protein>
    <recommendedName>
        <fullName evidence="6 8">3-dehydroquinate dehydratase</fullName>
        <shortName evidence="8">3-dehydroquinase</shortName>
        <ecNumber evidence="6 8">4.2.1.10</ecNumber>
    </recommendedName>
    <alternativeName>
        <fullName evidence="8">Type II DHQase</fullName>
    </alternativeName>
</protein>
<evidence type="ECO:0000256" key="9">
    <source>
        <dbReference type="PIRSR" id="PIRSR001399-1"/>
    </source>
</evidence>
<dbReference type="PANTHER" id="PTHR21272">
    <property type="entry name" value="CATABOLIC 3-DEHYDROQUINASE"/>
    <property type="match status" value="1"/>
</dbReference>
<dbReference type="Pfam" id="PF01220">
    <property type="entry name" value="DHquinase_II"/>
    <property type="match status" value="1"/>
</dbReference>
<dbReference type="CDD" id="cd00466">
    <property type="entry name" value="DHQase_II"/>
    <property type="match status" value="1"/>
</dbReference>
<dbReference type="HAMAP" id="MF_00169">
    <property type="entry name" value="AroQ"/>
    <property type="match status" value="1"/>
</dbReference>
<dbReference type="GO" id="GO:0003855">
    <property type="term" value="F:3-dehydroquinate dehydratase activity"/>
    <property type="evidence" value="ECO:0007669"/>
    <property type="project" value="UniProtKB-UniRule"/>
</dbReference>
<dbReference type="Proteomes" id="UP000480178">
    <property type="component" value="Chromosome"/>
</dbReference>
<feature type="binding site" evidence="8 10">
    <location>
        <position position="77"/>
    </location>
    <ligand>
        <name>substrate</name>
    </ligand>
</feature>
<dbReference type="Gene3D" id="3.40.50.9100">
    <property type="entry name" value="Dehydroquinase, class II"/>
    <property type="match status" value="1"/>
</dbReference>
<feature type="active site" description="Proton acceptor" evidence="8 9">
    <location>
        <position position="22"/>
    </location>
</feature>
<dbReference type="NCBIfam" id="TIGR01088">
    <property type="entry name" value="aroQ"/>
    <property type="match status" value="1"/>
</dbReference>
<name>A0A6C0GJ79_9BACT</name>
<evidence type="ECO:0000313" key="13">
    <source>
        <dbReference type="Proteomes" id="UP000480178"/>
    </source>
</evidence>
<feature type="binding site" evidence="8 10">
    <location>
        <begin position="98"/>
        <end position="99"/>
    </location>
    <ligand>
        <name>substrate</name>
    </ligand>
</feature>
<organism evidence="12 13">
    <name type="scientific">Rhodocytophaga rosea</name>
    <dbReference type="NCBI Taxonomy" id="2704465"/>
    <lineage>
        <taxon>Bacteria</taxon>
        <taxon>Pseudomonadati</taxon>
        <taxon>Bacteroidota</taxon>
        <taxon>Cytophagia</taxon>
        <taxon>Cytophagales</taxon>
        <taxon>Rhodocytophagaceae</taxon>
        <taxon>Rhodocytophaga</taxon>
    </lineage>
</organism>
<evidence type="ECO:0000256" key="8">
    <source>
        <dbReference type="HAMAP-Rule" id="MF_00169"/>
    </source>
</evidence>
<dbReference type="RefSeq" id="WP_162443876.1">
    <property type="nucleotide sequence ID" value="NZ_CP048222.1"/>
</dbReference>
<dbReference type="EC" id="4.2.1.10" evidence="6 8"/>
<evidence type="ECO:0000256" key="1">
    <source>
        <dbReference type="ARBA" id="ARBA00001864"/>
    </source>
</evidence>
<dbReference type="AlphaFoldDB" id="A0A6C0GJ79"/>
<dbReference type="InterPro" id="IPR001874">
    <property type="entry name" value="DHquinase_II"/>
</dbReference>
<evidence type="ECO:0000256" key="2">
    <source>
        <dbReference type="ARBA" id="ARBA00003924"/>
    </source>
</evidence>
<feature type="active site" description="Proton donor" evidence="8 9">
    <location>
        <position position="97"/>
    </location>
</feature>
<feature type="binding site" evidence="8 10">
    <location>
        <position position="71"/>
    </location>
    <ligand>
        <name>substrate</name>
    </ligand>
</feature>
<dbReference type="GO" id="GO:0008652">
    <property type="term" value="P:amino acid biosynthetic process"/>
    <property type="evidence" value="ECO:0007669"/>
    <property type="project" value="UniProtKB-KW"/>
</dbReference>
<comment type="function">
    <text evidence="2 8">Catalyzes a trans-dehydration via an enolate intermediate.</text>
</comment>
<dbReference type="InterPro" id="IPR036441">
    <property type="entry name" value="DHquinase_II_sf"/>
</dbReference>
<gene>
    <name evidence="8 12" type="primary">aroQ</name>
    <name evidence="12" type="ORF">GXP67_15000</name>
</gene>
<evidence type="ECO:0000256" key="10">
    <source>
        <dbReference type="PIRSR" id="PIRSR001399-2"/>
    </source>
</evidence>
<dbReference type="NCBIfam" id="NF003805">
    <property type="entry name" value="PRK05395.1-2"/>
    <property type="match status" value="1"/>
</dbReference>
<keyword evidence="8" id="KW-0057">Aromatic amino acid biosynthesis</keyword>
<feature type="binding site" evidence="8 10">
    <location>
        <position position="108"/>
    </location>
    <ligand>
        <name>substrate</name>
    </ligand>
</feature>